<dbReference type="Proteomes" id="UP000268007">
    <property type="component" value="Unassembled WGS sequence"/>
</dbReference>
<protein>
    <submittedName>
        <fullName evidence="2">Uncharacterized protein</fullName>
    </submittedName>
</protein>
<accession>A0A495J4Z9</accession>
<dbReference type="AlphaFoldDB" id="A0A495J4Z9"/>
<evidence type="ECO:0000256" key="1">
    <source>
        <dbReference type="SAM" id="Coils"/>
    </source>
</evidence>
<organism evidence="2 3">
    <name type="scientific">Mucilaginibacter gracilis</name>
    <dbReference type="NCBI Taxonomy" id="423350"/>
    <lineage>
        <taxon>Bacteria</taxon>
        <taxon>Pseudomonadati</taxon>
        <taxon>Bacteroidota</taxon>
        <taxon>Sphingobacteriia</taxon>
        <taxon>Sphingobacteriales</taxon>
        <taxon>Sphingobacteriaceae</taxon>
        <taxon>Mucilaginibacter</taxon>
    </lineage>
</organism>
<reference evidence="2 3" key="1">
    <citation type="submission" date="2018-10" db="EMBL/GenBank/DDBJ databases">
        <title>Genomic Encyclopedia of Archaeal and Bacterial Type Strains, Phase II (KMG-II): from individual species to whole genera.</title>
        <authorList>
            <person name="Goeker M."/>
        </authorList>
    </citation>
    <scope>NUCLEOTIDE SEQUENCE [LARGE SCALE GENOMIC DNA]</scope>
    <source>
        <strain evidence="2 3">DSM 18602</strain>
    </source>
</reference>
<evidence type="ECO:0000313" key="2">
    <source>
        <dbReference type="EMBL" id="RKR83478.1"/>
    </source>
</evidence>
<evidence type="ECO:0000313" key="3">
    <source>
        <dbReference type="Proteomes" id="UP000268007"/>
    </source>
</evidence>
<name>A0A495J4Z9_9SPHI</name>
<keyword evidence="3" id="KW-1185">Reference proteome</keyword>
<proteinExistence type="predicted"/>
<sequence length="160" mass="18689">MIFAQIRDLKQRKAELLSAAASLDDAIKALEGNQEKPIDWKNSALDCLKIHVHPLRTIDIFNCMCEKDKKLNITEPIKRRNYINALSIALNAQCDNGLLYRMSLPGFKGFFYGFKTWFTNKNELKEEVERALKYNLWENQKSVFQLTKIDKSFNDNRIEI</sequence>
<comment type="caution">
    <text evidence="2">The sequence shown here is derived from an EMBL/GenBank/DDBJ whole genome shotgun (WGS) entry which is preliminary data.</text>
</comment>
<feature type="coiled-coil region" evidence="1">
    <location>
        <begin position="6"/>
        <end position="33"/>
    </location>
</feature>
<gene>
    <name evidence="2" type="ORF">BDD43_3687</name>
</gene>
<dbReference type="EMBL" id="RBKU01000001">
    <property type="protein sequence ID" value="RKR83478.1"/>
    <property type="molecule type" value="Genomic_DNA"/>
</dbReference>
<keyword evidence="1" id="KW-0175">Coiled coil</keyword>